<evidence type="ECO:0000313" key="9">
    <source>
        <dbReference type="EMBL" id="MCO6025854.1"/>
    </source>
</evidence>
<dbReference type="InterPro" id="IPR036390">
    <property type="entry name" value="WH_DNA-bd_sf"/>
</dbReference>
<dbReference type="PANTHER" id="PTHR42756">
    <property type="entry name" value="TRANSCRIPTIONAL REGULATOR, MARR"/>
    <property type="match status" value="1"/>
</dbReference>
<dbReference type="SMART" id="SM00347">
    <property type="entry name" value="HTH_MARR"/>
    <property type="match status" value="1"/>
</dbReference>
<gene>
    <name evidence="9" type="ORF">NG821_08390</name>
</gene>
<evidence type="ECO:0000256" key="7">
    <source>
        <dbReference type="ARBA" id="ARBA00047207"/>
    </source>
</evidence>
<organism evidence="9 10">
    <name type="scientific">Segatella cerevisiae</name>
    <dbReference type="NCBI Taxonomy" id="2053716"/>
    <lineage>
        <taxon>Bacteria</taxon>
        <taxon>Pseudomonadati</taxon>
        <taxon>Bacteroidota</taxon>
        <taxon>Bacteroidia</taxon>
        <taxon>Bacteroidales</taxon>
        <taxon>Prevotellaceae</taxon>
        <taxon>Segatella</taxon>
    </lineage>
</organism>
<dbReference type="InterPro" id="IPR000835">
    <property type="entry name" value="HTH_MarR-typ"/>
</dbReference>
<name>A0ABT1BXR3_9BACT</name>
<keyword evidence="10" id="KW-1185">Reference proteome</keyword>
<feature type="domain" description="HTH marR-type" evidence="8">
    <location>
        <begin position="9"/>
        <end position="139"/>
    </location>
</feature>
<dbReference type="PANTHER" id="PTHR42756:SF1">
    <property type="entry name" value="TRANSCRIPTIONAL REPRESSOR OF EMRAB OPERON"/>
    <property type="match status" value="1"/>
</dbReference>
<evidence type="ECO:0000256" key="1">
    <source>
        <dbReference type="ARBA" id="ARBA00004496"/>
    </source>
</evidence>
<dbReference type="Pfam" id="PF22381">
    <property type="entry name" value="Staph_reg_Sar_Rot"/>
    <property type="match status" value="1"/>
</dbReference>
<evidence type="ECO:0000256" key="2">
    <source>
        <dbReference type="ARBA" id="ARBA00023015"/>
    </source>
</evidence>
<comment type="similarity">
    <text evidence="5">Belongs to the SarZ family.</text>
</comment>
<evidence type="ECO:0000259" key="8">
    <source>
        <dbReference type="PROSITE" id="PS50995"/>
    </source>
</evidence>
<evidence type="ECO:0000256" key="6">
    <source>
        <dbReference type="ARBA" id="ARBA00047188"/>
    </source>
</evidence>
<dbReference type="Gene3D" id="1.10.10.10">
    <property type="entry name" value="Winged helix-like DNA-binding domain superfamily/Winged helix DNA-binding domain"/>
    <property type="match status" value="1"/>
</dbReference>
<evidence type="ECO:0000256" key="4">
    <source>
        <dbReference type="ARBA" id="ARBA00023163"/>
    </source>
</evidence>
<dbReference type="PRINTS" id="PR00598">
    <property type="entry name" value="HTHMARR"/>
</dbReference>
<dbReference type="Proteomes" id="UP001204015">
    <property type="component" value="Unassembled WGS sequence"/>
</dbReference>
<keyword evidence="2" id="KW-0805">Transcription regulation</keyword>
<dbReference type="RefSeq" id="WP_252761210.1">
    <property type="nucleotide sequence ID" value="NZ_JAMXLY010000030.1"/>
</dbReference>
<dbReference type="InterPro" id="IPR036388">
    <property type="entry name" value="WH-like_DNA-bd_sf"/>
</dbReference>
<evidence type="ECO:0000256" key="3">
    <source>
        <dbReference type="ARBA" id="ARBA00023125"/>
    </source>
</evidence>
<evidence type="ECO:0000313" key="10">
    <source>
        <dbReference type="Proteomes" id="UP001204015"/>
    </source>
</evidence>
<comment type="caution">
    <text evidence="9">The sequence shown here is derived from an EMBL/GenBank/DDBJ whole genome shotgun (WGS) entry which is preliminary data.</text>
</comment>
<protein>
    <recommendedName>
        <fullName evidence="6">HTH-type transcriptional regulator SarZ</fullName>
    </recommendedName>
    <alternativeName>
        <fullName evidence="7">Staphylococcal accessory regulator Z</fullName>
    </alternativeName>
</protein>
<dbReference type="InterPro" id="IPR055166">
    <property type="entry name" value="Transc_reg_Sar_Rot_HTH"/>
</dbReference>
<comment type="subcellular location">
    <subcellularLocation>
        <location evidence="1">Cytoplasm</location>
    </subcellularLocation>
</comment>
<evidence type="ECO:0000256" key="5">
    <source>
        <dbReference type="ARBA" id="ARBA00046337"/>
    </source>
</evidence>
<sequence length="152" mass="17830">MVYKQLKLDNQICFRLYTVSRLVIQAYRPYLEKLGITYSQYLTLMVLWEHGDMPVNDIAKKLMLETNTITPLLKRMETLGIVKRVKGKEDARQMIVILTEKGRDMEQEAKKIPHCMGKLLKEKCIEEETVRKLIPALDDMIRKLSGQKFNNK</sequence>
<accession>A0ABT1BXR3</accession>
<keyword evidence="4" id="KW-0804">Transcription</keyword>
<dbReference type="PROSITE" id="PS50995">
    <property type="entry name" value="HTH_MARR_2"/>
    <property type="match status" value="1"/>
</dbReference>
<keyword evidence="3" id="KW-0238">DNA-binding</keyword>
<dbReference type="SUPFAM" id="SSF46785">
    <property type="entry name" value="Winged helix' DNA-binding domain"/>
    <property type="match status" value="1"/>
</dbReference>
<dbReference type="EMBL" id="JAMXLY010000030">
    <property type="protein sequence ID" value="MCO6025854.1"/>
    <property type="molecule type" value="Genomic_DNA"/>
</dbReference>
<proteinExistence type="inferred from homology"/>
<reference evidence="9 10" key="1">
    <citation type="submission" date="2022-06" db="EMBL/GenBank/DDBJ databases">
        <title>A taxonomic note on the genus Prevotella: Description of four novel genera and emended description of the genera Hallella and Xylanibacter.</title>
        <authorList>
            <person name="Hitch T.C.A."/>
        </authorList>
    </citation>
    <scope>NUCLEOTIDE SEQUENCE [LARGE SCALE GENOMIC DNA]</scope>
    <source>
        <strain evidence="9 10">DSM 100619</strain>
    </source>
</reference>